<evidence type="ECO:0000256" key="5">
    <source>
        <dbReference type="ARBA" id="ARBA00023136"/>
    </source>
</evidence>
<comment type="caution">
    <text evidence="7">The sequence shown here is derived from an EMBL/GenBank/DDBJ whole genome shotgun (WGS) entry which is preliminary data.</text>
</comment>
<evidence type="ECO:0000256" key="2">
    <source>
        <dbReference type="ARBA" id="ARBA00022475"/>
    </source>
</evidence>
<reference evidence="7 8" key="1">
    <citation type="submission" date="2018-08" db="EMBL/GenBank/DDBJ databases">
        <title>A genome reference for cultivated species of the human gut microbiota.</title>
        <authorList>
            <person name="Zou Y."/>
            <person name="Xue W."/>
            <person name="Luo G."/>
        </authorList>
    </citation>
    <scope>NUCLEOTIDE SEQUENCE [LARGE SCALE GENOMIC DNA]</scope>
    <source>
        <strain evidence="7 8">AF05-4</strain>
    </source>
</reference>
<feature type="transmembrane region" description="Helical" evidence="6">
    <location>
        <begin position="188"/>
        <end position="208"/>
    </location>
</feature>
<evidence type="ECO:0000256" key="3">
    <source>
        <dbReference type="ARBA" id="ARBA00022692"/>
    </source>
</evidence>
<dbReference type="GO" id="GO:0015297">
    <property type="term" value="F:antiporter activity"/>
    <property type="evidence" value="ECO:0007669"/>
    <property type="project" value="InterPro"/>
</dbReference>
<keyword evidence="4 6" id="KW-1133">Transmembrane helix</keyword>
<feature type="transmembrane region" description="Helical" evidence="6">
    <location>
        <begin position="436"/>
        <end position="462"/>
    </location>
</feature>
<evidence type="ECO:0000313" key="8">
    <source>
        <dbReference type="Proteomes" id="UP000284777"/>
    </source>
</evidence>
<feature type="transmembrane region" description="Helical" evidence="6">
    <location>
        <begin position="405"/>
        <end position="424"/>
    </location>
</feature>
<feature type="transmembrane region" description="Helical" evidence="6">
    <location>
        <begin position="382"/>
        <end position="399"/>
    </location>
</feature>
<keyword evidence="3 6" id="KW-0812">Transmembrane</keyword>
<evidence type="ECO:0000256" key="6">
    <source>
        <dbReference type="SAM" id="Phobius"/>
    </source>
</evidence>
<dbReference type="AlphaFoldDB" id="A0A413E3N8"/>
<organism evidence="7 8">
    <name type="scientific">Bacteroides stercoris</name>
    <dbReference type="NCBI Taxonomy" id="46506"/>
    <lineage>
        <taxon>Bacteria</taxon>
        <taxon>Pseudomonadati</taxon>
        <taxon>Bacteroidota</taxon>
        <taxon>Bacteroidia</taxon>
        <taxon>Bacteroidales</taxon>
        <taxon>Bacteroidaceae</taxon>
        <taxon>Bacteroides</taxon>
    </lineage>
</organism>
<dbReference type="EMBL" id="QSBD01000007">
    <property type="protein sequence ID" value="RGW98158.1"/>
    <property type="molecule type" value="Genomic_DNA"/>
</dbReference>
<dbReference type="PANTHER" id="PTHR30250:SF26">
    <property type="entry name" value="PSMA PROTEIN"/>
    <property type="match status" value="1"/>
</dbReference>
<dbReference type="GO" id="GO:0042910">
    <property type="term" value="F:xenobiotic transmembrane transporter activity"/>
    <property type="evidence" value="ECO:0007669"/>
    <property type="project" value="InterPro"/>
</dbReference>
<feature type="transmembrane region" description="Helical" evidence="6">
    <location>
        <begin position="159"/>
        <end position="182"/>
    </location>
</feature>
<dbReference type="Proteomes" id="UP000284777">
    <property type="component" value="Unassembled WGS sequence"/>
</dbReference>
<accession>A0A413E3N8</accession>
<protein>
    <submittedName>
        <fullName evidence="7">Polysaccharide biosynthesis protein</fullName>
    </submittedName>
</protein>
<dbReference type="GO" id="GO:0005886">
    <property type="term" value="C:plasma membrane"/>
    <property type="evidence" value="ECO:0007669"/>
    <property type="project" value="UniProtKB-SubCell"/>
</dbReference>
<feature type="transmembrane region" description="Helical" evidence="6">
    <location>
        <begin position="229"/>
        <end position="246"/>
    </location>
</feature>
<dbReference type="Pfam" id="PF01554">
    <property type="entry name" value="MatE"/>
    <property type="match status" value="1"/>
</dbReference>
<sequence>MGTLHTKRIAFNTLFLYVRMLILMFVAFYTSRVLLRELGINDFGLYGVVGGTVAIFSSLRGLFATATQRFLNFEMGRNNANGLNTIFNISLFINIIICIVFFICAEIIGLWFLENKLIIAPERMDAAKWAFHFSVLASMISILTIPFDALIIAHEKMSFYAYVSILDACLKLGVIFILPYFAIDKLKLYAALIVVVSLVIRFISSVYCKRNFPECKYKFCWDKKTFKEMGTFAGWNFAGNLAFALVNEGLNILLNLFGGVIANAARGIAYQVKNAITTMLSNIMIAVDPQATQLYAQGEKQKFYSLLFTASKIIVFFYLMMAFPLYFYTHEILQIWLGTIPKYAPDFIQAILIYLMIRSFHGPIDAFFLTIGKLKTYQVTELLILSLSLPISYLALKYYDFPLYVVFYIMSIIEFINLLLILKWAIKIGGFDLKQYFYQVIFPCLYTFICASSILYSIQFYIHSQKITNINCIIISIIIQFIIFMPITFFIGFSSKERAVIKSVVKKKKQDDK</sequence>
<keyword evidence="5 6" id="KW-0472">Membrane</keyword>
<feature type="transmembrane region" description="Helical" evidence="6">
    <location>
        <begin position="468"/>
        <end position="493"/>
    </location>
</feature>
<feature type="transmembrane region" description="Helical" evidence="6">
    <location>
        <begin position="43"/>
        <end position="65"/>
    </location>
</feature>
<dbReference type="InterPro" id="IPR050833">
    <property type="entry name" value="Poly_Biosynth_Transport"/>
</dbReference>
<dbReference type="InterPro" id="IPR002528">
    <property type="entry name" value="MATE_fam"/>
</dbReference>
<dbReference type="PANTHER" id="PTHR30250">
    <property type="entry name" value="PST FAMILY PREDICTED COLANIC ACID TRANSPORTER"/>
    <property type="match status" value="1"/>
</dbReference>
<comment type="subcellular location">
    <subcellularLocation>
        <location evidence="1">Cell membrane</location>
        <topology evidence="1">Multi-pass membrane protein</topology>
    </subcellularLocation>
</comment>
<proteinExistence type="predicted"/>
<feature type="transmembrane region" description="Helical" evidence="6">
    <location>
        <begin position="303"/>
        <end position="327"/>
    </location>
</feature>
<feature type="transmembrane region" description="Helical" evidence="6">
    <location>
        <begin position="9"/>
        <end position="31"/>
    </location>
</feature>
<evidence type="ECO:0000256" key="4">
    <source>
        <dbReference type="ARBA" id="ARBA00022989"/>
    </source>
</evidence>
<evidence type="ECO:0000313" key="7">
    <source>
        <dbReference type="EMBL" id="RGW98158.1"/>
    </source>
</evidence>
<feature type="transmembrane region" description="Helical" evidence="6">
    <location>
        <begin position="86"/>
        <end position="113"/>
    </location>
</feature>
<feature type="transmembrane region" description="Helical" evidence="6">
    <location>
        <begin position="133"/>
        <end position="152"/>
    </location>
</feature>
<dbReference type="RefSeq" id="WP_117902028.1">
    <property type="nucleotide sequence ID" value="NZ_JAQPYZ010000059.1"/>
</dbReference>
<gene>
    <name evidence="7" type="ORF">DWV41_06975</name>
</gene>
<evidence type="ECO:0000256" key="1">
    <source>
        <dbReference type="ARBA" id="ARBA00004651"/>
    </source>
</evidence>
<name>A0A413E3N8_BACSE</name>
<keyword evidence="2" id="KW-1003">Cell membrane</keyword>